<name>A0ABW3PMS8_9PROT</name>
<dbReference type="EMBL" id="JBHTLN010000007">
    <property type="protein sequence ID" value="MFD1123570.1"/>
    <property type="molecule type" value="Genomic_DNA"/>
</dbReference>
<dbReference type="InterPro" id="IPR036909">
    <property type="entry name" value="Cyt_c-like_dom_sf"/>
</dbReference>
<dbReference type="PROSITE" id="PS51007">
    <property type="entry name" value="CYTC"/>
    <property type="match status" value="1"/>
</dbReference>
<dbReference type="Proteomes" id="UP001597206">
    <property type="component" value="Unassembled WGS sequence"/>
</dbReference>
<reference evidence="7" key="1">
    <citation type="journal article" date="2019" name="Int. J. Syst. Evol. Microbiol.">
        <title>The Global Catalogue of Microorganisms (GCM) 10K type strain sequencing project: providing services to taxonomists for standard genome sequencing and annotation.</title>
        <authorList>
            <consortium name="The Broad Institute Genomics Platform"/>
            <consortium name="The Broad Institute Genome Sequencing Center for Infectious Disease"/>
            <person name="Wu L."/>
            <person name="Ma J."/>
        </authorList>
    </citation>
    <scope>NUCLEOTIDE SEQUENCE [LARGE SCALE GENOMIC DNA]</scope>
    <source>
        <strain evidence="7">CCUG 58411</strain>
    </source>
</reference>
<keyword evidence="2 4" id="KW-0479">Metal-binding</keyword>
<evidence type="ECO:0000313" key="7">
    <source>
        <dbReference type="Proteomes" id="UP001597206"/>
    </source>
</evidence>
<evidence type="ECO:0000256" key="4">
    <source>
        <dbReference type="PROSITE-ProRule" id="PRU00433"/>
    </source>
</evidence>
<comment type="caution">
    <text evidence="6">The sequence shown here is derived from an EMBL/GenBank/DDBJ whole genome shotgun (WGS) entry which is preliminary data.</text>
</comment>
<keyword evidence="7" id="KW-1185">Reference proteome</keyword>
<protein>
    <recommendedName>
        <fullName evidence="5">Cytochrome c domain-containing protein</fullName>
    </recommendedName>
</protein>
<accession>A0ABW3PMS8</accession>
<evidence type="ECO:0000259" key="5">
    <source>
        <dbReference type="PROSITE" id="PS51007"/>
    </source>
</evidence>
<evidence type="ECO:0000313" key="6">
    <source>
        <dbReference type="EMBL" id="MFD1123570.1"/>
    </source>
</evidence>
<evidence type="ECO:0000256" key="2">
    <source>
        <dbReference type="ARBA" id="ARBA00022723"/>
    </source>
</evidence>
<gene>
    <name evidence="6" type="ORF">ACFQ2T_13730</name>
</gene>
<keyword evidence="1 4" id="KW-0349">Heme</keyword>
<proteinExistence type="predicted"/>
<evidence type="ECO:0000256" key="3">
    <source>
        <dbReference type="ARBA" id="ARBA00023004"/>
    </source>
</evidence>
<sequence length="716" mass="79927">MINSKLGWAVLLVILGGASIYTLTQKKIVDSALSEGKTVADFPQTASAWFDAMDNGVPLNDEQRKGRNTWLLWSGGNQDFWDYMAGHSFGTVDLLKIMDSRNRRDRFKWFGIINDPDMQQAKSADQYGLWLDTPKDKLASDVDEKVYGKPSGIVGLRLYPNPAFDEKAKAKWDGARYYQDQGYYYSSKLVRPYRVGMTCAFCHVSFHPLNAPTNTAEPDWKNLSNNIGAQYLWINRVFGYDLKPDNFIWQLFRTSPPGALDTSFIATDNINNPRTMNAIYSVAARLATGHKEKQAGGNLDLPNQQAEMVVPHILKDGADSVGIYGALSRVYVNIGQFHQQWIKNHNPILGGLPQSPFEIKNAMHNSVYWQSTAERVGPLADFFIQAAQPTALLSTPEGVRYLSQDKNVLHRGKEAFAQQCASCHSSKQPTAVPGSEEYKTQLSAIVMSDDFLKDNYLSTDARIPITKLQTNACSALATNSTRNHVWDNFSSETYKTLPSVGEIVMEHPVTGKPFKFMAPSGGPGYQRVPSLISAWASAPFLHNNALGSYHQDPSIAGRLVDYEDAMQKLLWPEKRDGFGSIYRTTEESWIKIHPTFIPAVLSPFLKELEDDTGNIAIGPIPKGTPVNLLANINFSLEDKDQLKKTLKVLIKVKKALILIHQKNLKGDDATAVLLPLIDPLISISKCPDFITDKGHYYGTKLSDEDKKALIEYVKYL</sequence>
<organism evidence="6 7">
    <name type="scientific">Methylophilus flavus</name>
    <dbReference type="NCBI Taxonomy" id="640084"/>
    <lineage>
        <taxon>Bacteria</taxon>
        <taxon>Pseudomonadati</taxon>
        <taxon>Pseudomonadota</taxon>
        <taxon>Betaproteobacteria</taxon>
        <taxon>Nitrosomonadales</taxon>
        <taxon>Methylophilaceae</taxon>
        <taxon>Methylophilus</taxon>
    </lineage>
</organism>
<evidence type="ECO:0000256" key="1">
    <source>
        <dbReference type="ARBA" id="ARBA00022617"/>
    </source>
</evidence>
<dbReference type="InterPro" id="IPR009056">
    <property type="entry name" value="Cyt_c-like_dom"/>
</dbReference>
<dbReference type="SUPFAM" id="SSF46626">
    <property type="entry name" value="Cytochrome c"/>
    <property type="match status" value="1"/>
</dbReference>
<feature type="domain" description="Cytochrome c" evidence="5">
    <location>
        <begin position="407"/>
        <end position="716"/>
    </location>
</feature>
<dbReference type="RefSeq" id="WP_379035388.1">
    <property type="nucleotide sequence ID" value="NZ_JBHTLN010000007.1"/>
</dbReference>
<keyword evidence="3 4" id="KW-0408">Iron</keyword>